<reference evidence="1 2" key="1">
    <citation type="submission" date="2019-09" db="EMBL/GenBank/DDBJ databases">
        <title>Genome sequence and assembly of Taibaiella sp.</title>
        <authorList>
            <person name="Chhetri G."/>
        </authorList>
    </citation>
    <scope>NUCLEOTIDE SEQUENCE [LARGE SCALE GENOMIC DNA]</scope>
    <source>
        <strain evidence="1 2">KVB11</strain>
    </source>
</reference>
<dbReference type="EMBL" id="VWSH01000001">
    <property type="protein sequence ID" value="KAA5537370.1"/>
    <property type="molecule type" value="Genomic_DNA"/>
</dbReference>
<organism evidence="1 2">
    <name type="scientific">Taibaiella lutea</name>
    <dbReference type="NCBI Taxonomy" id="2608001"/>
    <lineage>
        <taxon>Bacteria</taxon>
        <taxon>Pseudomonadati</taxon>
        <taxon>Bacteroidota</taxon>
        <taxon>Chitinophagia</taxon>
        <taxon>Chitinophagales</taxon>
        <taxon>Chitinophagaceae</taxon>
        <taxon>Taibaiella</taxon>
    </lineage>
</organism>
<comment type="caution">
    <text evidence="1">The sequence shown here is derived from an EMBL/GenBank/DDBJ whole genome shotgun (WGS) entry which is preliminary data.</text>
</comment>
<protein>
    <submittedName>
        <fullName evidence="1">Uncharacterized protein</fullName>
    </submittedName>
</protein>
<keyword evidence="2" id="KW-1185">Reference proteome</keyword>
<name>A0A5M6CSK6_9BACT</name>
<proteinExistence type="predicted"/>
<evidence type="ECO:0000313" key="2">
    <source>
        <dbReference type="Proteomes" id="UP000323632"/>
    </source>
</evidence>
<dbReference type="AlphaFoldDB" id="A0A5M6CSK6"/>
<dbReference type="RefSeq" id="WP_150031946.1">
    <property type="nucleotide sequence ID" value="NZ_VWSH01000001.1"/>
</dbReference>
<gene>
    <name evidence="1" type="ORF">F0919_06760</name>
</gene>
<accession>A0A5M6CSK6</accession>
<dbReference type="Proteomes" id="UP000323632">
    <property type="component" value="Unassembled WGS sequence"/>
</dbReference>
<sequence length="112" mass="12572">MLKRILNIFIAASLVLLMMLSGVAHEFVHSFIGHQDTIDHVQDGKHPGAMSFENEHHHCDFLQFPSPVFLSSSFNLQFHPALEHTEKFLLADLPVVSRPGLYTTLRGPPSIV</sequence>
<evidence type="ECO:0000313" key="1">
    <source>
        <dbReference type="EMBL" id="KAA5537370.1"/>
    </source>
</evidence>